<keyword evidence="1" id="KW-0472">Membrane</keyword>
<keyword evidence="1" id="KW-1133">Transmembrane helix</keyword>
<evidence type="ECO:0000313" key="4">
    <source>
        <dbReference type="Proteomes" id="UP001221757"/>
    </source>
</evidence>
<keyword evidence="1" id="KW-0812">Transmembrane</keyword>
<dbReference type="EMBL" id="JARKIE010000010">
    <property type="protein sequence ID" value="KAJ7704319.1"/>
    <property type="molecule type" value="Genomic_DNA"/>
</dbReference>
<accession>A0AAD7M768</accession>
<comment type="caution">
    <text evidence="3">The sequence shown here is derived from an EMBL/GenBank/DDBJ whole genome shotgun (WGS) entry which is preliminary data.</text>
</comment>
<protein>
    <recommendedName>
        <fullName evidence="2">DUF6535 domain-containing protein</fullName>
    </recommendedName>
</protein>
<name>A0AAD7M768_MYCRO</name>
<evidence type="ECO:0000259" key="2">
    <source>
        <dbReference type="Pfam" id="PF20153"/>
    </source>
</evidence>
<keyword evidence="4" id="KW-1185">Reference proteome</keyword>
<evidence type="ECO:0000313" key="3">
    <source>
        <dbReference type="EMBL" id="KAJ7704319.1"/>
    </source>
</evidence>
<dbReference type="Pfam" id="PF20153">
    <property type="entry name" value="DUF6535"/>
    <property type="match status" value="1"/>
</dbReference>
<dbReference type="Proteomes" id="UP001221757">
    <property type="component" value="Unassembled WGS sequence"/>
</dbReference>
<dbReference type="AlphaFoldDB" id="A0AAD7M768"/>
<sequence>MATTDIPQDLSNAPQLMYPLSLSPKLAETIQPKVDRWRSGLDALLVFLGLFSAINEVARTNELLANLTEILIQLSAGATLSTFKVSAPVPFQPDVVDLSIAALAVACRGFVNMTTLSSRKIAADKLMDINTRWKDADKMLGPALEVIPQLLVIPVILFVVGLLDSVFSNILRLEVLPAPILAASGLSLFFVTGVVGFLVFTLVDASFRPDSSPFQSTLSNAIRKVIPIKATHDDETLEKAAAALTGIFYSGLDSGPPRSMSHLNNTLVHLLSPEASTRCNHTAAQVIVHLLGTMYGPIHGPASLLKILLSPLTEATRRSANYRPPATLWSSAYIQAIALLGGALHPEHPGVVCVLGSSLVANDQFQLLLGHSLILDIFFDHLYSLSPDGSLTPAMVRWFEPHFVVPRHVLGFLGQLIIDAQEDRATLLISVLMAVKTPALVMAAARELIELDSHDNQLVEGLLFRLHVHAGCLVVKWFLRSSAADLPLDDCRLLAELCSTCIAAGKRQLSLLTSDERRFKLNGWSWFEILTVVDAALARLPLSPVSTALEEQMSDLKESYPDLFVPVQALTQAGSANPGLQWLQLGRPGSQA</sequence>
<feature type="domain" description="DUF6535" evidence="2">
    <location>
        <begin position="28"/>
        <end position="167"/>
    </location>
</feature>
<evidence type="ECO:0000256" key="1">
    <source>
        <dbReference type="SAM" id="Phobius"/>
    </source>
</evidence>
<organism evidence="3 4">
    <name type="scientific">Mycena rosella</name>
    <name type="common">Pink bonnet</name>
    <name type="synonym">Agaricus rosellus</name>
    <dbReference type="NCBI Taxonomy" id="1033263"/>
    <lineage>
        <taxon>Eukaryota</taxon>
        <taxon>Fungi</taxon>
        <taxon>Dikarya</taxon>
        <taxon>Basidiomycota</taxon>
        <taxon>Agaricomycotina</taxon>
        <taxon>Agaricomycetes</taxon>
        <taxon>Agaricomycetidae</taxon>
        <taxon>Agaricales</taxon>
        <taxon>Marasmiineae</taxon>
        <taxon>Mycenaceae</taxon>
        <taxon>Mycena</taxon>
    </lineage>
</organism>
<feature type="transmembrane region" description="Helical" evidence="1">
    <location>
        <begin position="139"/>
        <end position="160"/>
    </location>
</feature>
<reference evidence="3" key="1">
    <citation type="submission" date="2023-03" db="EMBL/GenBank/DDBJ databases">
        <title>Massive genome expansion in bonnet fungi (Mycena s.s.) driven by repeated elements and novel gene families across ecological guilds.</title>
        <authorList>
            <consortium name="Lawrence Berkeley National Laboratory"/>
            <person name="Harder C.B."/>
            <person name="Miyauchi S."/>
            <person name="Viragh M."/>
            <person name="Kuo A."/>
            <person name="Thoen E."/>
            <person name="Andreopoulos B."/>
            <person name="Lu D."/>
            <person name="Skrede I."/>
            <person name="Drula E."/>
            <person name="Henrissat B."/>
            <person name="Morin E."/>
            <person name="Kohler A."/>
            <person name="Barry K."/>
            <person name="LaButti K."/>
            <person name="Morin E."/>
            <person name="Salamov A."/>
            <person name="Lipzen A."/>
            <person name="Mereny Z."/>
            <person name="Hegedus B."/>
            <person name="Baldrian P."/>
            <person name="Stursova M."/>
            <person name="Weitz H."/>
            <person name="Taylor A."/>
            <person name="Grigoriev I.V."/>
            <person name="Nagy L.G."/>
            <person name="Martin F."/>
            <person name="Kauserud H."/>
        </authorList>
    </citation>
    <scope>NUCLEOTIDE SEQUENCE</scope>
    <source>
        <strain evidence="3">CBHHK067</strain>
    </source>
</reference>
<gene>
    <name evidence="3" type="ORF">B0H17DRAFT_1193567</name>
</gene>
<feature type="transmembrane region" description="Helical" evidence="1">
    <location>
        <begin position="180"/>
        <end position="203"/>
    </location>
</feature>
<dbReference type="InterPro" id="IPR045338">
    <property type="entry name" value="DUF6535"/>
</dbReference>
<proteinExistence type="predicted"/>